<dbReference type="EC" id="1.1.1.3" evidence="4 10"/>
<dbReference type="InterPro" id="IPR005106">
    <property type="entry name" value="Asp/hSer_DH_NAD-bd"/>
</dbReference>
<evidence type="ECO:0000256" key="4">
    <source>
        <dbReference type="ARBA" id="ARBA00013213"/>
    </source>
</evidence>
<dbReference type="SUPFAM" id="SSF51735">
    <property type="entry name" value="NAD(P)-binding Rossmann-fold domains"/>
    <property type="match status" value="1"/>
</dbReference>
<dbReference type="Pfam" id="PF03447">
    <property type="entry name" value="NAD_binding_3"/>
    <property type="match status" value="1"/>
</dbReference>
<comment type="similarity">
    <text evidence="3 11">Belongs to the homoserine dehydrogenase family.</text>
</comment>
<dbReference type="InterPro" id="IPR016204">
    <property type="entry name" value="HDH"/>
</dbReference>
<dbReference type="Proteomes" id="UP001247542">
    <property type="component" value="Unassembled WGS sequence"/>
</dbReference>
<dbReference type="Gene3D" id="3.40.50.720">
    <property type="entry name" value="NAD(P)-binding Rossmann-like Domain"/>
    <property type="match status" value="1"/>
</dbReference>
<evidence type="ECO:0000256" key="9">
    <source>
        <dbReference type="ARBA" id="ARBA00023167"/>
    </source>
</evidence>
<evidence type="ECO:0000259" key="12">
    <source>
        <dbReference type="Pfam" id="PF00742"/>
    </source>
</evidence>
<feature type="domain" description="Aspartate/homoserine dehydrogenase NAD-binding" evidence="13">
    <location>
        <begin position="15"/>
        <end position="132"/>
    </location>
</feature>
<dbReference type="PANTHER" id="PTHR43331:SF1">
    <property type="entry name" value="HOMOSERINE DEHYDROGENASE"/>
    <property type="match status" value="1"/>
</dbReference>
<dbReference type="GO" id="GO:0004412">
    <property type="term" value="F:homoserine dehydrogenase activity"/>
    <property type="evidence" value="ECO:0007669"/>
    <property type="project" value="UniProtKB-EC"/>
</dbReference>
<dbReference type="Gene3D" id="3.30.360.10">
    <property type="entry name" value="Dihydrodipicolinate Reductase, domain 2"/>
    <property type="match status" value="1"/>
</dbReference>
<evidence type="ECO:0000256" key="6">
    <source>
        <dbReference type="ARBA" id="ARBA00022605"/>
    </source>
</evidence>
<evidence type="ECO:0000256" key="1">
    <source>
        <dbReference type="ARBA" id="ARBA00005056"/>
    </source>
</evidence>
<dbReference type="InterPro" id="IPR001342">
    <property type="entry name" value="HDH_cat"/>
</dbReference>
<sequence>MATRAAKAINIAVLGAGTVGSQVIRLIQERREDLQRRSGVLWNLTAVLVRDLDAERDYDVPANLLTTDIAEALVNADVVVELIGGIEPAFDYVKRALKAGACVVTGNKALLAKHGPELFALAAANQVELQYEAAVAGAVPIVRALRESLAGDRVNRVLGIVNGTTNFILDRMSTTGATYDESLQEAQALGYAEADPTADVDGLDAAAKCALMASLAFHSRVLIDDVSTEGIRAITPAQITRAREANMVVKLLAVAERRTTTSGEEGIDVRVHPALLPAGHPLASVSGAFNAIMLECEAAGELMFFGQGAGGVPTASAVLSDLVATAARHGHGQHPPLESHYEQLPVLPPQSTRVCYQVSLLVNAADAGLSEVVGEFAQHGISIQRASQKQVSIQCASQKQVPIQCASQNQVSDAQPAIPHLENAQVQSAERASVVLITNPATESDLREALDALRSSPTGVQVESVIRVEGVA</sequence>
<comment type="catalytic activity">
    <reaction evidence="10">
        <text>L-homoserine + NADP(+) = L-aspartate 4-semialdehyde + NADPH + H(+)</text>
        <dbReference type="Rhea" id="RHEA:15761"/>
        <dbReference type="ChEBI" id="CHEBI:15378"/>
        <dbReference type="ChEBI" id="CHEBI:57476"/>
        <dbReference type="ChEBI" id="CHEBI:57783"/>
        <dbReference type="ChEBI" id="CHEBI:58349"/>
        <dbReference type="ChEBI" id="CHEBI:537519"/>
        <dbReference type="EC" id="1.1.1.3"/>
    </reaction>
</comment>
<keyword evidence="7 10" id="KW-0791">Threonine biosynthesis</keyword>
<evidence type="ECO:0000259" key="13">
    <source>
        <dbReference type="Pfam" id="PF03447"/>
    </source>
</evidence>
<dbReference type="InterPro" id="IPR019811">
    <property type="entry name" value="HDH_CS"/>
</dbReference>
<dbReference type="Gene3D" id="3.30.70.260">
    <property type="match status" value="1"/>
</dbReference>
<evidence type="ECO:0000256" key="11">
    <source>
        <dbReference type="RuleBase" id="RU004171"/>
    </source>
</evidence>
<feature type="domain" description="Homoserine dehydrogenase catalytic" evidence="12">
    <location>
        <begin position="140"/>
        <end position="323"/>
    </location>
</feature>
<comment type="pathway">
    <text evidence="1 10">Amino-acid biosynthesis; L-threonine biosynthesis; L-threonine from L-aspartate: step 3/5.</text>
</comment>
<dbReference type="Pfam" id="PF00742">
    <property type="entry name" value="Homoserine_dh"/>
    <property type="match status" value="1"/>
</dbReference>
<reference evidence="14 15" key="1">
    <citation type="submission" date="2023-06" db="EMBL/GenBank/DDBJ databases">
        <title>Draft genome sequence of Gleimia hominis type strain CCUG 57540T.</title>
        <authorList>
            <person name="Salva-Serra F."/>
            <person name="Cardew S."/>
            <person name="Jensie Markopoulos S."/>
            <person name="Ohlen M."/>
            <person name="Inganas E."/>
            <person name="Svensson-Stadler L."/>
            <person name="Moore E.R.B."/>
        </authorList>
    </citation>
    <scope>NUCLEOTIDE SEQUENCE [LARGE SCALE GENOMIC DNA]</scope>
    <source>
        <strain evidence="14 15">CCUG 57540</strain>
    </source>
</reference>
<evidence type="ECO:0000256" key="10">
    <source>
        <dbReference type="RuleBase" id="RU000579"/>
    </source>
</evidence>
<evidence type="ECO:0000256" key="3">
    <source>
        <dbReference type="ARBA" id="ARBA00006753"/>
    </source>
</evidence>
<dbReference type="PROSITE" id="PS01042">
    <property type="entry name" value="HOMOSER_DHGENASE"/>
    <property type="match status" value="1"/>
</dbReference>
<evidence type="ECO:0000256" key="5">
    <source>
        <dbReference type="ARBA" id="ARBA00013376"/>
    </source>
</evidence>
<protein>
    <recommendedName>
        <fullName evidence="5 10">Homoserine dehydrogenase</fullName>
        <ecNumber evidence="4 10">1.1.1.3</ecNumber>
    </recommendedName>
</protein>
<keyword evidence="15" id="KW-1185">Reference proteome</keyword>
<comment type="caution">
    <text evidence="14">The sequence shown here is derived from an EMBL/GenBank/DDBJ whole genome shotgun (WGS) entry which is preliminary data.</text>
</comment>
<dbReference type="InterPro" id="IPR036291">
    <property type="entry name" value="NAD(P)-bd_dom_sf"/>
</dbReference>
<comment type="pathway">
    <text evidence="2 10">Amino-acid biosynthesis; L-methionine biosynthesis via de novo pathway; L-homoserine from L-aspartate: step 3/3.</text>
</comment>
<gene>
    <name evidence="14" type="ORF">QS713_04840</name>
</gene>
<evidence type="ECO:0000256" key="2">
    <source>
        <dbReference type="ARBA" id="ARBA00005062"/>
    </source>
</evidence>
<evidence type="ECO:0000313" key="15">
    <source>
        <dbReference type="Proteomes" id="UP001247542"/>
    </source>
</evidence>
<keyword evidence="9 10" id="KW-0486">Methionine biosynthesis</keyword>
<evidence type="ECO:0000256" key="7">
    <source>
        <dbReference type="ARBA" id="ARBA00022697"/>
    </source>
</evidence>
<evidence type="ECO:0000313" key="14">
    <source>
        <dbReference type="EMBL" id="MDT3767392.1"/>
    </source>
</evidence>
<name>A0ABU3ID20_9ACTO</name>
<dbReference type="NCBIfam" id="NF004976">
    <property type="entry name" value="PRK06349.1"/>
    <property type="match status" value="1"/>
</dbReference>
<dbReference type="EMBL" id="JASXSX010000001">
    <property type="protein sequence ID" value="MDT3767392.1"/>
    <property type="molecule type" value="Genomic_DNA"/>
</dbReference>
<keyword evidence="10" id="KW-0521">NADP</keyword>
<keyword evidence="8 10" id="KW-0560">Oxidoreductase</keyword>
<dbReference type="SUPFAM" id="SSF55347">
    <property type="entry name" value="Glyceraldehyde-3-phosphate dehydrogenase-like, C-terminal domain"/>
    <property type="match status" value="1"/>
</dbReference>
<proteinExistence type="inferred from homology"/>
<dbReference type="PANTHER" id="PTHR43331">
    <property type="entry name" value="HOMOSERINE DEHYDROGENASE"/>
    <property type="match status" value="1"/>
</dbReference>
<keyword evidence="6 10" id="KW-0028">Amino-acid biosynthesis</keyword>
<dbReference type="PIRSF" id="PIRSF000098">
    <property type="entry name" value="Homoser_dehydrog"/>
    <property type="match status" value="1"/>
</dbReference>
<evidence type="ECO:0000256" key="8">
    <source>
        <dbReference type="ARBA" id="ARBA00023002"/>
    </source>
</evidence>
<accession>A0ABU3ID20</accession>
<organism evidence="14 15">
    <name type="scientific">Gleimia hominis</name>
    <dbReference type="NCBI Taxonomy" id="595468"/>
    <lineage>
        <taxon>Bacteria</taxon>
        <taxon>Bacillati</taxon>
        <taxon>Actinomycetota</taxon>
        <taxon>Actinomycetes</taxon>
        <taxon>Actinomycetales</taxon>
        <taxon>Actinomycetaceae</taxon>
        <taxon>Gleimia</taxon>
    </lineage>
</organism>
<dbReference type="RefSeq" id="WP_313272909.1">
    <property type="nucleotide sequence ID" value="NZ_JASXSX010000001.1"/>
</dbReference>